<dbReference type="PROSITE" id="PS00449">
    <property type="entry name" value="ATPASE_A"/>
    <property type="match status" value="1"/>
</dbReference>
<feature type="transmembrane region" description="Helical" evidence="12">
    <location>
        <begin position="99"/>
        <end position="118"/>
    </location>
</feature>
<keyword evidence="6" id="KW-0375">Hydrogen ion transport</keyword>
<reference evidence="13" key="1">
    <citation type="journal article" date="2019" name="Mitochondrial DNA Part B Resour">
        <title>The complete mitochondrial genome of Pleonexes koreana (Kim &amp; Kim, 1988) (Crustacea: Amphipoda: Ampithoidae).</title>
        <authorList>
            <person name="Lee S.-H."/>
            <person name="Wongkamhaeng K."/>
            <person name="Lee S.-H."/>
            <person name="Shin M.-H."/>
        </authorList>
    </citation>
    <scope>NUCLEOTIDE SEQUENCE</scope>
</reference>
<dbReference type="Gene3D" id="1.20.120.220">
    <property type="entry name" value="ATP synthase, F0 complex, subunit A"/>
    <property type="match status" value="1"/>
</dbReference>
<feature type="transmembrane region" description="Helical" evidence="12">
    <location>
        <begin position="194"/>
        <end position="218"/>
    </location>
</feature>
<dbReference type="GO" id="GO:0005743">
    <property type="term" value="C:mitochondrial inner membrane"/>
    <property type="evidence" value="ECO:0007669"/>
    <property type="project" value="UniProtKB-SubCell"/>
</dbReference>
<keyword evidence="13" id="KW-0496">Mitochondrion</keyword>
<evidence type="ECO:0000256" key="2">
    <source>
        <dbReference type="ARBA" id="ARBA00006810"/>
    </source>
</evidence>
<feature type="transmembrane region" description="Helical" evidence="12">
    <location>
        <begin position="155"/>
        <end position="174"/>
    </location>
</feature>
<dbReference type="PRINTS" id="PR00123">
    <property type="entry name" value="ATPASEA"/>
</dbReference>
<sequence length="222" mass="25180">MMTNLFSIFDPSTTQNLSLNWLFMMSWVFILPFYYWLVPNQLTTTMKITSMYLLKEFKPLIKKYPQMLIFSVSMFMLIICNNIPGLLPGIFTASSHMSFTLTLALPFWVALLIQMMFINTKNSLIHLIPNGTPLILMPFMVLIETISNIIRPLTLSIRLAANMIAGHLLITLIAEAAIDMSMLLSPLRDNAHNALALLEIAVAMIQAYVFSVLMTLYASETM</sequence>
<comment type="subcellular location">
    <subcellularLocation>
        <location evidence="1">Membrane</location>
        <topology evidence="1">Multi-pass membrane protein</topology>
    </subcellularLocation>
    <subcellularLocation>
        <location evidence="11">Mitochondrion inner membrane</location>
        <topology evidence="11">Multi-pass membrane protein</topology>
    </subcellularLocation>
</comment>
<evidence type="ECO:0000256" key="12">
    <source>
        <dbReference type="SAM" id="Phobius"/>
    </source>
</evidence>
<evidence type="ECO:0000256" key="11">
    <source>
        <dbReference type="RuleBase" id="RU004450"/>
    </source>
</evidence>
<keyword evidence="10" id="KW-0066">ATP synthesis</keyword>
<dbReference type="PANTHER" id="PTHR11410">
    <property type="entry name" value="ATP SYNTHASE SUBUNIT A"/>
    <property type="match status" value="1"/>
</dbReference>
<evidence type="ECO:0000313" key="13">
    <source>
        <dbReference type="EMBL" id="QFX74886.1"/>
    </source>
</evidence>
<dbReference type="PANTHER" id="PTHR11410:SF0">
    <property type="entry name" value="ATP SYNTHASE SUBUNIT A"/>
    <property type="match status" value="1"/>
</dbReference>
<keyword evidence="7 12" id="KW-1133">Transmembrane helix</keyword>
<keyword evidence="8" id="KW-0406">Ion transport</keyword>
<dbReference type="NCBIfam" id="TIGR01131">
    <property type="entry name" value="ATP_synt_6_or_A"/>
    <property type="match status" value="1"/>
</dbReference>
<dbReference type="CDD" id="cd00310">
    <property type="entry name" value="ATP-synt_Fo_a_6"/>
    <property type="match status" value="1"/>
</dbReference>
<keyword evidence="3" id="KW-0813">Transport</keyword>
<feature type="transmembrane region" description="Helical" evidence="12">
    <location>
        <begin position="21"/>
        <end position="37"/>
    </location>
</feature>
<accession>A0A5P9W7S0</accession>
<feature type="transmembrane region" description="Helical" evidence="12">
    <location>
        <begin position="67"/>
        <end position="87"/>
    </location>
</feature>
<evidence type="ECO:0000256" key="7">
    <source>
        <dbReference type="ARBA" id="ARBA00022989"/>
    </source>
</evidence>
<gene>
    <name evidence="13" type="primary">ATP6</name>
</gene>
<evidence type="ECO:0000256" key="3">
    <source>
        <dbReference type="ARBA" id="ARBA00022448"/>
    </source>
</evidence>
<evidence type="ECO:0000256" key="8">
    <source>
        <dbReference type="ARBA" id="ARBA00023065"/>
    </source>
</evidence>
<dbReference type="InterPro" id="IPR000568">
    <property type="entry name" value="ATP_synth_F0_asu"/>
</dbReference>
<dbReference type="AlphaFoldDB" id="A0A5P9W7S0"/>
<keyword evidence="9 12" id="KW-0472">Membrane</keyword>
<dbReference type="InterPro" id="IPR045083">
    <property type="entry name" value="ATP_synth_F0_asu_bact/mt"/>
</dbReference>
<geneLocation type="mitochondrion" evidence="13"/>
<organism evidence="13">
    <name type="scientific">Pleonexes koreana</name>
    <dbReference type="NCBI Taxonomy" id="2663336"/>
    <lineage>
        <taxon>Eukaryota</taxon>
        <taxon>Metazoa</taxon>
        <taxon>Ecdysozoa</taxon>
        <taxon>Arthropoda</taxon>
        <taxon>Crustacea</taxon>
        <taxon>Multicrustacea</taxon>
        <taxon>Malacostraca</taxon>
        <taxon>Eumalacostraca</taxon>
        <taxon>Peracarida</taxon>
        <taxon>Amphipoda</taxon>
        <taxon>Senticaudata</taxon>
        <taxon>Corophiida</taxon>
        <taxon>Corophiidira</taxon>
        <taxon>Corophioidea</taxon>
        <taxon>Ampithoidae</taxon>
        <taxon>Pleonexes</taxon>
    </lineage>
</organism>
<proteinExistence type="inferred from homology"/>
<keyword evidence="5 12" id="KW-0812">Transmembrane</keyword>
<evidence type="ECO:0000256" key="10">
    <source>
        <dbReference type="ARBA" id="ARBA00023310"/>
    </source>
</evidence>
<keyword evidence="4" id="KW-0138">CF(0)</keyword>
<comment type="similarity">
    <text evidence="2">Belongs to the ATPase A chain family.</text>
</comment>
<evidence type="ECO:0000256" key="4">
    <source>
        <dbReference type="ARBA" id="ARBA00022547"/>
    </source>
</evidence>
<protein>
    <recommendedName>
        <fullName evidence="11">ATP synthase subunit a</fullName>
    </recommendedName>
</protein>
<dbReference type="InterPro" id="IPR023011">
    <property type="entry name" value="ATP_synth_F0_asu_AS"/>
</dbReference>
<dbReference type="EMBL" id="MK265245">
    <property type="protein sequence ID" value="QFX74886.1"/>
    <property type="molecule type" value="Genomic_DNA"/>
</dbReference>
<evidence type="ECO:0000256" key="1">
    <source>
        <dbReference type="ARBA" id="ARBA00004141"/>
    </source>
</evidence>
<dbReference type="GO" id="GO:0046933">
    <property type="term" value="F:proton-transporting ATP synthase activity, rotational mechanism"/>
    <property type="evidence" value="ECO:0007669"/>
    <property type="project" value="TreeGrafter"/>
</dbReference>
<name>A0A5P9W7S0_9CRUS</name>
<dbReference type="SUPFAM" id="SSF81336">
    <property type="entry name" value="F1F0 ATP synthase subunit A"/>
    <property type="match status" value="1"/>
</dbReference>
<evidence type="ECO:0000256" key="9">
    <source>
        <dbReference type="ARBA" id="ARBA00023136"/>
    </source>
</evidence>
<dbReference type="GO" id="GO:0045259">
    <property type="term" value="C:proton-transporting ATP synthase complex"/>
    <property type="evidence" value="ECO:0007669"/>
    <property type="project" value="UniProtKB-KW"/>
</dbReference>
<evidence type="ECO:0000256" key="5">
    <source>
        <dbReference type="ARBA" id="ARBA00022692"/>
    </source>
</evidence>
<dbReference type="InterPro" id="IPR035908">
    <property type="entry name" value="F0_ATP_A_sf"/>
</dbReference>
<evidence type="ECO:0000256" key="6">
    <source>
        <dbReference type="ARBA" id="ARBA00022781"/>
    </source>
</evidence>
<dbReference type="Pfam" id="PF00119">
    <property type="entry name" value="ATP-synt_A"/>
    <property type="match status" value="1"/>
</dbReference>
<feature type="transmembrane region" description="Helical" evidence="12">
    <location>
        <begin position="124"/>
        <end position="143"/>
    </location>
</feature>